<gene>
    <name evidence="1" type="ORF">GCM10022410_25880</name>
</gene>
<comment type="caution">
    <text evidence="1">The sequence shown here is derived from an EMBL/GenBank/DDBJ whole genome shotgun (WGS) entry which is preliminary data.</text>
</comment>
<dbReference type="EMBL" id="BAABDL010000155">
    <property type="protein sequence ID" value="GAA4080928.1"/>
    <property type="molecule type" value="Genomic_DNA"/>
</dbReference>
<sequence length="82" mass="9759">MKQLYFENQFHFYLIDAKTRTIKLEHAPVIITLGECFSKRISHLNHQLKVNAFRKWLINQTLSPQLKVYKLSTKLSKQLKAE</sequence>
<name>A0ABP7W4R1_9BACI</name>
<reference evidence="2" key="1">
    <citation type="journal article" date="2019" name="Int. J. Syst. Evol. Microbiol.">
        <title>The Global Catalogue of Microorganisms (GCM) 10K type strain sequencing project: providing services to taxonomists for standard genome sequencing and annotation.</title>
        <authorList>
            <consortium name="The Broad Institute Genomics Platform"/>
            <consortium name="The Broad Institute Genome Sequencing Center for Infectious Disease"/>
            <person name="Wu L."/>
            <person name="Ma J."/>
        </authorList>
    </citation>
    <scope>NUCLEOTIDE SEQUENCE [LARGE SCALE GENOMIC DNA]</scope>
    <source>
        <strain evidence="2">JCM 17250</strain>
    </source>
</reference>
<keyword evidence="2" id="KW-1185">Reference proteome</keyword>
<accession>A0ABP7W4R1</accession>
<evidence type="ECO:0000313" key="1">
    <source>
        <dbReference type="EMBL" id="GAA4080928.1"/>
    </source>
</evidence>
<protein>
    <submittedName>
        <fullName evidence="1">Uncharacterized protein</fullName>
    </submittedName>
</protein>
<evidence type="ECO:0000313" key="2">
    <source>
        <dbReference type="Proteomes" id="UP001501734"/>
    </source>
</evidence>
<organism evidence="1 2">
    <name type="scientific">Amphibacillus indicireducens</name>
    <dbReference type="NCBI Taxonomy" id="1076330"/>
    <lineage>
        <taxon>Bacteria</taxon>
        <taxon>Bacillati</taxon>
        <taxon>Bacillota</taxon>
        <taxon>Bacilli</taxon>
        <taxon>Bacillales</taxon>
        <taxon>Bacillaceae</taxon>
        <taxon>Amphibacillus</taxon>
    </lineage>
</organism>
<dbReference type="Proteomes" id="UP001501734">
    <property type="component" value="Unassembled WGS sequence"/>
</dbReference>
<proteinExistence type="predicted"/>